<evidence type="ECO:0000256" key="2">
    <source>
        <dbReference type="ARBA" id="ARBA00004651"/>
    </source>
</evidence>
<dbReference type="GO" id="GO:0016298">
    <property type="term" value="F:lipase activity"/>
    <property type="evidence" value="ECO:0007669"/>
    <property type="project" value="TreeGrafter"/>
</dbReference>
<keyword evidence="6" id="KW-0479">Metal-binding</keyword>
<evidence type="ECO:0000256" key="15">
    <source>
        <dbReference type="SAM" id="MobiDB-lite"/>
    </source>
</evidence>
<comment type="subcellular location">
    <subcellularLocation>
        <location evidence="2">Cell membrane</location>
        <topology evidence="2">Multi-pass membrane protein</topology>
    </subcellularLocation>
</comment>
<dbReference type="EC" id="3.1.1.116" evidence="14"/>
<dbReference type="InterPro" id="IPR002921">
    <property type="entry name" value="Fungal_lipase-type"/>
</dbReference>
<keyword evidence="5" id="KW-0812">Transmembrane</keyword>
<name>A0A8J6C0L2_9EUKA</name>
<comment type="caution">
    <text evidence="17">The sequence shown here is derived from an EMBL/GenBank/DDBJ whole genome shotgun (WGS) entry which is preliminary data.</text>
</comment>
<evidence type="ECO:0000256" key="13">
    <source>
        <dbReference type="ARBA" id="ARBA00024531"/>
    </source>
</evidence>
<dbReference type="SUPFAM" id="SSF53474">
    <property type="entry name" value="alpha/beta-Hydrolases"/>
    <property type="match status" value="1"/>
</dbReference>
<evidence type="ECO:0000256" key="10">
    <source>
        <dbReference type="ARBA" id="ARBA00022989"/>
    </source>
</evidence>
<evidence type="ECO:0000256" key="4">
    <source>
        <dbReference type="ARBA" id="ARBA00022553"/>
    </source>
</evidence>
<reference evidence="17" key="1">
    <citation type="submission" date="2021-05" db="EMBL/GenBank/DDBJ databases">
        <title>A free-living protist that lacks canonical eukaryotic 1 DNA replication and segregation systems.</title>
        <authorList>
            <person name="Salas-Leiva D.E."/>
            <person name="Tromer E.C."/>
            <person name="Curtis B.A."/>
            <person name="Jerlstrom-Hultqvist J."/>
            <person name="Kolisko M."/>
            <person name="Yi Z."/>
            <person name="Salas-Leiva J.S."/>
            <person name="Gallot-Lavallee L."/>
            <person name="Kops G.J.P.L."/>
            <person name="Archibald J.M."/>
            <person name="Simpson A.G.B."/>
            <person name="Roger A.J."/>
        </authorList>
    </citation>
    <scope>NUCLEOTIDE SEQUENCE</scope>
    <source>
        <strain evidence="17">BICM</strain>
    </source>
</reference>
<accession>A0A8J6C0L2</accession>
<feature type="region of interest" description="Disordered" evidence="15">
    <location>
        <begin position="365"/>
        <end position="393"/>
    </location>
</feature>
<evidence type="ECO:0000256" key="12">
    <source>
        <dbReference type="ARBA" id="ARBA00023136"/>
    </source>
</evidence>
<keyword evidence="8" id="KW-0106">Calcium</keyword>
<keyword evidence="4" id="KW-0597">Phosphoprotein</keyword>
<dbReference type="AlphaFoldDB" id="A0A8J6C0L2"/>
<protein>
    <recommendedName>
        <fullName evidence="14">sn-1-specific diacylglycerol lipase</fullName>
        <ecNumber evidence="14">3.1.1.116</ecNumber>
    </recommendedName>
</protein>
<keyword evidence="9" id="KW-0442">Lipid degradation</keyword>
<keyword evidence="12" id="KW-0472">Membrane</keyword>
<feature type="compositionally biased region" description="Acidic residues" evidence="15">
    <location>
        <begin position="371"/>
        <end position="389"/>
    </location>
</feature>
<dbReference type="EMBL" id="JAHDYR010000005">
    <property type="protein sequence ID" value="KAG9396696.1"/>
    <property type="molecule type" value="Genomic_DNA"/>
</dbReference>
<dbReference type="GO" id="GO:0005886">
    <property type="term" value="C:plasma membrane"/>
    <property type="evidence" value="ECO:0007669"/>
    <property type="project" value="UniProtKB-SubCell"/>
</dbReference>
<evidence type="ECO:0000256" key="6">
    <source>
        <dbReference type="ARBA" id="ARBA00022723"/>
    </source>
</evidence>
<keyword evidence="10" id="KW-1133">Transmembrane helix</keyword>
<dbReference type="GO" id="GO:0019369">
    <property type="term" value="P:arachidonate metabolic process"/>
    <property type="evidence" value="ECO:0007669"/>
    <property type="project" value="TreeGrafter"/>
</dbReference>
<evidence type="ECO:0000313" key="18">
    <source>
        <dbReference type="Proteomes" id="UP000717585"/>
    </source>
</evidence>
<dbReference type="InterPro" id="IPR052214">
    <property type="entry name" value="DAG_Lipase-Related"/>
</dbReference>
<keyword evidence="3" id="KW-1003">Cell membrane</keyword>
<dbReference type="InterPro" id="IPR029058">
    <property type="entry name" value="AB_hydrolase_fold"/>
</dbReference>
<sequence>MPSIPSFKALMKHGSRFGFTAIPEVVETFSLLFDSMNLPFQAVGYSLYELQKLKPEYFKSPKCRDPSDTISSSELADLTEYMAFCLASYGGTYYSYTEEFFMDLEKLNEDGSIIDSAAMLTKWMRMPTADRVKTVIESHTAGDPEGIIFMSYPDKQEAFHCCYYMLDFKPKSEVIVCIRGTLSVQDIMTDLVASAVPFQDGYCHKGMLRTAVNMVDRIRDELKEYVGETGYRVTFTGHSLGASVAAILTMMLKDEFNVRCFAFACPSVFTVGNITASKQYVTSIANSTDIVPRLSYQSFQTLAEEIVDVLETVEPPSLASSHSAQASRFIRRRMHKYMQKEYQKKQDEHAMKMMARKKEYWREQHRAASDEGMDEEHAEGLLDDSDSEDDKVPWKSNPIYTKLRGFVKGFSVTKLISDDAGEPDADADSDDTELLLLPLLPAGRVVQLAGLTHEDTKALLADVKEWRKATGSTAPVVTEDTKVHTGTLATAPVGKALSSINPFNDLMRRLGGLNKKLIFASEVPNEEFSRILIHKSCVIQHHPMVYVRMLKKCVAVQADIADFLESAEMKPAVKN</sequence>
<keyword evidence="7" id="KW-0378">Hydrolase</keyword>
<dbReference type="OrthoDB" id="438440at2759"/>
<evidence type="ECO:0000256" key="7">
    <source>
        <dbReference type="ARBA" id="ARBA00022801"/>
    </source>
</evidence>
<evidence type="ECO:0000256" key="11">
    <source>
        <dbReference type="ARBA" id="ARBA00023098"/>
    </source>
</evidence>
<comment type="cofactor">
    <cofactor evidence="1">
        <name>Ca(2+)</name>
        <dbReference type="ChEBI" id="CHEBI:29108"/>
    </cofactor>
</comment>
<gene>
    <name evidence="17" type="ORF">J8273_1714</name>
</gene>
<keyword evidence="11" id="KW-0443">Lipid metabolism</keyword>
<dbReference type="CDD" id="cd00519">
    <property type="entry name" value="Lipase_3"/>
    <property type="match status" value="1"/>
</dbReference>
<organism evidence="17 18">
    <name type="scientific">Carpediemonas membranifera</name>
    <dbReference type="NCBI Taxonomy" id="201153"/>
    <lineage>
        <taxon>Eukaryota</taxon>
        <taxon>Metamonada</taxon>
        <taxon>Carpediemonas-like organisms</taxon>
        <taxon>Carpediemonas</taxon>
    </lineage>
</organism>
<evidence type="ECO:0000256" key="1">
    <source>
        <dbReference type="ARBA" id="ARBA00001913"/>
    </source>
</evidence>
<evidence type="ECO:0000256" key="14">
    <source>
        <dbReference type="ARBA" id="ARBA00026104"/>
    </source>
</evidence>
<comment type="catalytic activity">
    <reaction evidence="13">
        <text>a 1,2-diacyl-sn-glycerol + H2O = a 2-acylglycerol + a fatty acid + H(+)</text>
        <dbReference type="Rhea" id="RHEA:33275"/>
        <dbReference type="ChEBI" id="CHEBI:15377"/>
        <dbReference type="ChEBI" id="CHEBI:15378"/>
        <dbReference type="ChEBI" id="CHEBI:17389"/>
        <dbReference type="ChEBI" id="CHEBI:17815"/>
        <dbReference type="ChEBI" id="CHEBI:28868"/>
        <dbReference type="EC" id="3.1.1.116"/>
    </reaction>
    <physiologicalReaction direction="left-to-right" evidence="13">
        <dbReference type="Rhea" id="RHEA:33276"/>
    </physiologicalReaction>
</comment>
<dbReference type="GO" id="GO:0046872">
    <property type="term" value="F:metal ion binding"/>
    <property type="evidence" value="ECO:0007669"/>
    <property type="project" value="UniProtKB-KW"/>
</dbReference>
<dbReference type="PANTHER" id="PTHR45792">
    <property type="entry name" value="DIACYLGLYCEROL LIPASE HOMOLOG-RELATED"/>
    <property type="match status" value="1"/>
</dbReference>
<evidence type="ECO:0000256" key="9">
    <source>
        <dbReference type="ARBA" id="ARBA00022963"/>
    </source>
</evidence>
<evidence type="ECO:0000256" key="8">
    <source>
        <dbReference type="ARBA" id="ARBA00022837"/>
    </source>
</evidence>
<proteinExistence type="predicted"/>
<dbReference type="GO" id="GO:0046340">
    <property type="term" value="P:diacylglycerol catabolic process"/>
    <property type="evidence" value="ECO:0007669"/>
    <property type="project" value="TreeGrafter"/>
</dbReference>
<dbReference type="Pfam" id="PF01764">
    <property type="entry name" value="Lipase_3"/>
    <property type="match status" value="1"/>
</dbReference>
<dbReference type="Proteomes" id="UP000717585">
    <property type="component" value="Unassembled WGS sequence"/>
</dbReference>
<evidence type="ECO:0000256" key="5">
    <source>
        <dbReference type="ARBA" id="ARBA00022692"/>
    </source>
</evidence>
<feature type="domain" description="Fungal lipase-type" evidence="16">
    <location>
        <begin position="176"/>
        <end position="297"/>
    </location>
</feature>
<keyword evidence="18" id="KW-1185">Reference proteome</keyword>
<evidence type="ECO:0000256" key="3">
    <source>
        <dbReference type="ARBA" id="ARBA00022475"/>
    </source>
</evidence>
<evidence type="ECO:0000259" key="16">
    <source>
        <dbReference type="Pfam" id="PF01764"/>
    </source>
</evidence>
<dbReference type="PANTHER" id="PTHR45792:SF8">
    <property type="entry name" value="DIACYLGLYCEROL LIPASE-ALPHA"/>
    <property type="match status" value="1"/>
</dbReference>
<evidence type="ECO:0000313" key="17">
    <source>
        <dbReference type="EMBL" id="KAG9396696.1"/>
    </source>
</evidence>
<dbReference type="Gene3D" id="3.40.50.1820">
    <property type="entry name" value="alpha/beta hydrolase"/>
    <property type="match status" value="1"/>
</dbReference>